<keyword evidence="3" id="KW-1185">Reference proteome</keyword>
<dbReference type="InterPro" id="IPR036875">
    <property type="entry name" value="Znf_CCHC_sf"/>
</dbReference>
<proteinExistence type="predicted"/>
<gene>
    <name evidence="2" type="ORF">FCALED_LOCUS13277</name>
</gene>
<evidence type="ECO:0000313" key="3">
    <source>
        <dbReference type="Proteomes" id="UP000789570"/>
    </source>
</evidence>
<dbReference type="OrthoDB" id="2479979at2759"/>
<dbReference type="AlphaFoldDB" id="A0A9N9EW16"/>
<dbReference type="EMBL" id="CAJVPQ010007478">
    <property type="protein sequence ID" value="CAG8697019.1"/>
    <property type="molecule type" value="Genomic_DNA"/>
</dbReference>
<dbReference type="GO" id="GO:0003676">
    <property type="term" value="F:nucleic acid binding"/>
    <property type="evidence" value="ECO:0007669"/>
    <property type="project" value="InterPro"/>
</dbReference>
<name>A0A9N9EW16_9GLOM</name>
<comment type="caution">
    <text evidence="2">The sequence shown here is derived from an EMBL/GenBank/DDBJ whole genome shotgun (WGS) entry which is preliminary data.</text>
</comment>
<accession>A0A9N9EW16</accession>
<reference evidence="2" key="1">
    <citation type="submission" date="2021-06" db="EMBL/GenBank/DDBJ databases">
        <authorList>
            <person name="Kallberg Y."/>
            <person name="Tangrot J."/>
            <person name="Rosling A."/>
        </authorList>
    </citation>
    <scope>NUCLEOTIDE SEQUENCE</scope>
    <source>
        <strain evidence="2">UK204</strain>
    </source>
</reference>
<organism evidence="2 3">
    <name type="scientific">Funneliformis caledonium</name>
    <dbReference type="NCBI Taxonomy" id="1117310"/>
    <lineage>
        <taxon>Eukaryota</taxon>
        <taxon>Fungi</taxon>
        <taxon>Fungi incertae sedis</taxon>
        <taxon>Mucoromycota</taxon>
        <taxon>Glomeromycotina</taxon>
        <taxon>Glomeromycetes</taxon>
        <taxon>Glomerales</taxon>
        <taxon>Glomeraceae</taxon>
        <taxon>Funneliformis</taxon>
    </lineage>
</organism>
<evidence type="ECO:0000256" key="1">
    <source>
        <dbReference type="SAM" id="MobiDB-lite"/>
    </source>
</evidence>
<dbReference type="GO" id="GO:0008270">
    <property type="term" value="F:zinc ion binding"/>
    <property type="evidence" value="ECO:0007669"/>
    <property type="project" value="InterPro"/>
</dbReference>
<sequence length="132" mass="15280">QIETTKQNLKRRIEVLETPLSPFIDEKQAEILKEIKILVAKQAGNVELNDQVAEINCANPLHGRSPKRYQSGENQKTTKRFKENENINVDDNGNQKKTRKCKRCQETGHDMRNCKVLIEKIEELIRLIIVTV</sequence>
<dbReference type="Proteomes" id="UP000789570">
    <property type="component" value="Unassembled WGS sequence"/>
</dbReference>
<feature type="region of interest" description="Disordered" evidence="1">
    <location>
        <begin position="62"/>
        <end position="97"/>
    </location>
</feature>
<evidence type="ECO:0000313" key="2">
    <source>
        <dbReference type="EMBL" id="CAG8697019.1"/>
    </source>
</evidence>
<protein>
    <submittedName>
        <fullName evidence="2">1224_t:CDS:1</fullName>
    </submittedName>
</protein>
<dbReference type="SUPFAM" id="SSF57756">
    <property type="entry name" value="Retrovirus zinc finger-like domains"/>
    <property type="match status" value="1"/>
</dbReference>
<feature type="non-terminal residue" evidence="2">
    <location>
        <position position="132"/>
    </location>
</feature>